<evidence type="ECO:0000313" key="2">
    <source>
        <dbReference type="Proteomes" id="UP000027143"/>
    </source>
</evidence>
<dbReference type="Proteomes" id="UP000027143">
    <property type="component" value="Unassembled WGS sequence"/>
</dbReference>
<dbReference type="EMBL" id="AHPD01000007">
    <property type="protein sequence ID" value="KEC66014.1"/>
    <property type="molecule type" value="Genomic_DNA"/>
</dbReference>
<keyword evidence="2" id="KW-1185">Reference proteome</keyword>
<reference evidence="1 2" key="1">
    <citation type="submission" date="2012-04" db="EMBL/GenBank/DDBJ databases">
        <title>The Genome Sequence of Bartonella quintana JK 68.</title>
        <authorList>
            <consortium name="The Broad Institute Genome Sequencing Platform"/>
            <consortium name="The Broad Institute Genome Sequencing Center for Infectious Disease"/>
            <person name="Feldgarden M."/>
            <person name="Kirby J."/>
            <person name="Kosoy M."/>
            <person name="Birtles R."/>
            <person name="Probert W.S."/>
            <person name="Chiaraviglio L."/>
            <person name="Walker B."/>
            <person name="Young S.K."/>
            <person name="Zeng Q."/>
            <person name="Gargeya S."/>
            <person name="Fitzgerald M."/>
            <person name="Haas B."/>
            <person name="Abouelleil A."/>
            <person name="Alvarado L."/>
            <person name="Arachchi H.M."/>
            <person name="Berlin A.M."/>
            <person name="Chapman S.B."/>
            <person name="Goldberg J."/>
            <person name="Griggs A."/>
            <person name="Gujja S."/>
            <person name="Hansen M."/>
            <person name="Howarth C."/>
            <person name="Imamovic A."/>
            <person name="Larimer J."/>
            <person name="McCowen C."/>
            <person name="Montmayeur A."/>
            <person name="Murphy C."/>
            <person name="Neiman D."/>
            <person name="Pearson M."/>
            <person name="Priest M."/>
            <person name="Roberts A."/>
            <person name="Saif S."/>
            <person name="Shea T."/>
            <person name="Sisk P."/>
            <person name="Sykes S."/>
            <person name="Wortman J."/>
            <person name="Nusbaum C."/>
            <person name="Birren B."/>
        </authorList>
    </citation>
    <scope>NUCLEOTIDE SEQUENCE [LARGE SCALE GENOMIC DNA]</scope>
    <source>
        <strain evidence="1 2">JK 68</strain>
    </source>
</reference>
<dbReference type="Gene3D" id="3.40.50.970">
    <property type="match status" value="1"/>
</dbReference>
<protein>
    <submittedName>
        <fullName evidence="1">Uncharacterized protein</fullName>
    </submittedName>
</protein>
<dbReference type="InterPro" id="IPR029061">
    <property type="entry name" value="THDP-binding"/>
</dbReference>
<organism evidence="1 2">
    <name type="scientific">Bartonella quintana JK 68</name>
    <dbReference type="NCBI Taxonomy" id="1134503"/>
    <lineage>
        <taxon>Bacteria</taxon>
        <taxon>Pseudomonadati</taxon>
        <taxon>Pseudomonadota</taxon>
        <taxon>Alphaproteobacteria</taxon>
        <taxon>Hyphomicrobiales</taxon>
        <taxon>Bartonellaceae</taxon>
        <taxon>Bartonella</taxon>
    </lineage>
</organism>
<dbReference type="Gene3D" id="3.40.50.1220">
    <property type="entry name" value="TPP-binding domain"/>
    <property type="match status" value="1"/>
</dbReference>
<dbReference type="SUPFAM" id="SSF52518">
    <property type="entry name" value="Thiamin diphosphate-binding fold (THDP-binding)"/>
    <property type="match status" value="1"/>
</dbReference>
<proteinExistence type="predicted"/>
<evidence type="ECO:0000313" key="1">
    <source>
        <dbReference type="EMBL" id="KEC66014.1"/>
    </source>
</evidence>
<comment type="caution">
    <text evidence="1">The sequence shown here is derived from an EMBL/GenBank/DDBJ whole genome shotgun (WGS) entry which is preliminary data.</text>
</comment>
<accession>A0ABR4SPD6</accession>
<sequence>MWWTQIDHWRARNSLEYPKKKDIIMPQYALERLYVLTKDVNASMTTDVGQHQMWIAQYYYFDEQNH</sequence>
<name>A0ABR4SPD6_BARQI</name>
<gene>
    <name evidence="1" type="ORF">O7U_00545</name>
</gene>